<dbReference type="GO" id="GO:0012505">
    <property type="term" value="C:endomembrane system"/>
    <property type="evidence" value="ECO:0007669"/>
    <property type="project" value="UniProtKB-SubCell"/>
</dbReference>
<evidence type="ECO:0000256" key="9">
    <source>
        <dbReference type="ARBA" id="ARBA00023295"/>
    </source>
</evidence>
<dbReference type="InterPro" id="IPR008928">
    <property type="entry name" value="6-hairpin_glycosidase_sf"/>
</dbReference>
<dbReference type="InterPro" id="IPR005198">
    <property type="entry name" value="Glyco_hydro_76"/>
</dbReference>
<proteinExistence type="inferred from homology"/>
<evidence type="ECO:0000256" key="8">
    <source>
        <dbReference type="ARBA" id="ARBA00023180"/>
    </source>
</evidence>
<evidence type="ECO:0000256" key="2">
    <source>
        <dbReference type="ARBA" id="ARBA00004308"/>
    </source>
</evidence>
<dbReference type="GO" id="GO:0016052">
    <property type="term" value="P:carbohydrate catabolic process"/>
    <property type="evidence" value="ECO:0007669"/>
    <property type="project" value="InterPro"/>
</dbReference>
<comment type="catalytic activity">
    <reaction evidence="1 10">
        <text>Random hydrolysis of (1-&gt;6)-alpha-D-mannosidic linkages in unbranched (1-&gt;6)-mannans.</text>
        <dbReference type="EC" id="3.2.1.101"/>
    </reaction>
</comment>
<dbReference type="RefSeq" id="XP_013429509.1">
    <property type="nucleotide sequence ID" value="XM_013574055.1"/>
</dbReference>
<evidence type="ECO:0000256" key="1">
    <source>
        <dbReference type="ARBA" id="ARBA00001452"/>
    </source>
</evidence>
<keyword evidence="12" id="KW-0812">Transmembrane</keyword>
<evidence type="ECO:0000256" key="13">
    <source>
        <dbReference type="SAM" id="SignalP"/>
    </source>
</evidence>
<keyword evidence="15" id="KW-1185">Reference proteome</keyword>
<name>A0A074XKX2_9PEZI</name>
<dbReference type="Pfam" id="PF03663">
    <property type="entry name" value="Glyco_hydro_76"/>
    <property type="match status" value="1"/>
</dbReference>
<evidence type="ECO:0000313" key="14">
    <source>
        <dbReference type="EMBL" id="KEQ75216.1"/>
    </source>
</evidence>
<feature type="region of interest" description="Disordered" evidence="11">
    <location>
        <begin position="400"/>
        <end position="422"/>
    </location>
</feature>
<evidence type="ECO:0000256" key="5">
    <source>
        <dbReference type="ARBA" id="ARBA00022729"/>
    </source>
</evidence>
<keyword evidence="6 10" id="KW-0378">Hydrolase</keyword>
<feature type="chain" id="PRO_5001702505" description="Mannan endo-1,6-alpha-mannosidase" evidence="13">
    <location>
        <begin position="23"/>
        <end position="457"/>
    </location>
</feature>
<evidence type="ECO:0000313" key="15">
    <source>
        <dbReference type="Proteomes" id="UP000027730"/>
    </source>
</evidence>
<evidence type="ECO:0000256" key="6">
    <source>
        <dbReference type="ARBA" id="ARBA00022801"/>
    </source>
</evidence>
<keyword evidence="8" id="KW-0325">Glycoprotein</keyword>
<dbReference type="HOGENOM" id="CLU_025694_1_2_1"/>
<dbReference type="PANTHER" id="PTHR12145">
    <property type="entry name" value="MANNAN ENDO-1,6-ALPHA-MANNOSIDASE DCW1"/>
    <property type="match status" value="1"/>
</dbReference>
<evidence type="ECO:0000256" key="11">
    <source>
        <dbReference type="SAM" id="MobiDB-lite"/>
    </source>
</evidence>
<keyword evidence="12" id="KW-1133">Transmembrane helix</keyword>
<keyword evidence="7 12" id="KW-0472">Membrane</keyword>
<sequence>MRPTQLLSLGLSVASLVLPSQAIELDISDEASIKSAASTVAYGMMKYYHGNETGQTIGLLPWPYYWWHAGAVFGSLVDYWYYTGDSTYNNVTATALLFQAGPDYDYMPENQTKTEGNDDQAFWGMAAMSAAEVGFPNPPKGKPGWLALAQATFNTQALRWDTKSCDGGLRWQIFTFNNGYNYKNSISNGGFFNLGARLAMYTGNTTYVDWAVKAWDWMQEVGLMTDDYYIYDGTDTSNCTDVSKIQWTYNAGIFLLGAATLWNITGEDIWRERTEGLWNATHVFFTDNKVMYEVACEPGGNCNVDQHTFKAYLARWMAASTKVAPFLSSLVQPYLAASALAAAQSCTGGTDGVTCGTNWFPNSTSSSPTTVTWDNTWGVGQQLCALEVIQSNLITKVRGPLTNTTGGTSDGDDAAGGSGTKDPTAMKKITQADRAGAVIVTIIVLAGWLGGLIWLII</sequence>
<organism evidence="14 15">
    <name type="scientific">Aureobasidium namibiae CBS 147.97</name>
    <dbReference type="NCBI Taxonomy" id="1043004"/>
    <lineage>
        <taxon>Eukaryota</taxon>
        <taxon>Fungi</taxon>
        <taxon>Dikarya</taxon>
        <taxon>Ascomycota</taxon>
        <taxon>Pezizomycotina</taxon>
        <taxon>Dothideomycetes</taxon>
        <taxon>Dothideomycetidae</taxon>
        <taxon>Dothideales</taxon>
        <taxon>Saccotheciaceae</taxon>
        <taxon>Aureobasidium</taxon>
    </lineage>
</organism>
<dbReference type="AlphaFoldDB" id="A0A074XKX2"/>
<keyword evidence="5 13" id="KW-0732">Signal</keyword>
<evidence type="ECO:0000256" key="4">
    <source>
        <dbReference type="ARBA" id="ARBA00012350"/>
    </source>
</evidence>
<evidence type="ECO:0000256" key="3">
    <source>
        <dbReference type="ARBA" id="ARBA00009699"/>
    </source>
</evidence>
<dbReference type="FunFam" id="1.50.10.20:FF:000006">
    <property type="entry name" value="Mannan endo-1,6-alpha-mannosidase"/>
    <property type="match status" value="1"/>
</dbReference>
<dbReference type="GO" id="GO:0008496">
    <property type="term" value="F:mannan endo-1,6-alpha-mannosidase activity"/>
    <property type="evidence" value="ECO:0007669"/>
    <property type="project" value="UniProtKB-UniRule"/>
</dbReference>
<gene>
    <name evidence="14" type="ORF">M436DRAFT_41353</name>
</gene>
<feature type="transmembrane region" description="Helical" evidence="12">
    <location>
        <begin position="435"/>
        <end position="456"/>
    </location>
</feature>
<dbReference type="EMBL" id="KL584705">
    <property type="protein sequence ID" value="KEQ75216.1"/>
    <property type="molecule type" value="Genomic_DNA"/>
</dbReference>
<dbReference type="PIRSF" id="PIRSF016302">
    <property type="entry name" value="Man_a_manosd"/>
    <property type="match status" value="1"/>
</dbReference>
<protein>
    <recommendedName>
        <fullName evidence="4 10">Mannan endo-1,6-alpha-mannosidase</fullName>
        <ecNumber evidence="4 10">3.2.1.101</ecNumber>
    </recommendedName>
</protein>
<evidence type="ECO:0000256" key="10">
    <source>
        <dbReference type="PIRNR" id="PIRNR016302"/>
    </source>
</evidence>
<accession>A0A074XKX2</accession>
<dbReference type="SUPFAM" id="SSF48208">
    <property type="entry name" value="Six-hairpin glycosidases"/>
    <property type="match status" value="1"/>
</dbReference>
<dbReference type="EC" id="3.2.1.101" evidence="4 10"/>
<dbReference type="STRING" id="1043004.A0A074XKX2"/>
<keyword evidence="9 10" id="KW-0326">Glycosidase</keyword>
<dbReference type="GO" id="GO:0009272">
    <property type="term" value="P:fungal-type cell wall biogenesis"/>
    <property type="evidence" value="ECO:0007669"/>
    <property type="project" value="TreeGrafter"/>
</dbReference>
<evidence type="ECO:0000256" key="12">
    <source>
        <dbReference type="SAM" id="Phobius"/>
    </source>
</evidence>
<comment type="similarity">
    <text evidence="3 10">Belongs to the glycosyl hydrolase 76 family.</text>
</comment>
<dbReference type="Proteomes" id="UP000027730">
    <property type="component" value="Unassembled WGS sequence"/>
</dbReference>
<reference evidence="14 15" key="1">
    <citation type="journal article" date="2014" name="BMC Genomics">
        <title>Genome sequencing of four Aureobasidium pullulans varieties: biotechnological potential, stress tolerance, and description of new species.</title>
        <authorList>
            <person name="Gostin Ar C."/>
            <person name="Ohm R.A."/>
            <person name="Kogej T."/>
            <person name="Sonjak S."/>
            <person name="Turk M."/>
            <person name="Zajc J."/>
            <person name="Zalar P."/>
            <person name="Grube M."/>
            <person name="Sun H."/>
            <person name="Han J."/>
            <person name="Sharma A."/>
            <person name="Chiniquy J."/>
            <person name="Ngan C.Y."/>
            <person name="Lipzen A."/>
            <person name="Barry K."/>
            <person name="Grigoriev I.V."/>
            <person name="Gunde-Cimerman N."/>
        </authorList>
    </citation>
    <scope>NUCLEOTIDE SEQUENCE [LARGE SCALE GENOMIC DNA]</scope>
    <source>
        <strain evidence="14 15">CBS 147.97</strain>
    </source>
</reference>
<comment type="subcellular location">
    <subcellularLocation>
        <location evidence="2">Endomembrane system</location>
    </subcellularLocation>
</comment>
<feature type="signal peptide" evidence="13">
    <location>
        <begin position="1"/>
        <end position="22"/>
    </location>
</feature>
<dbReference type="Gene3D" id="1.50.10.20">
    <property type="match status" value="1"/>
</dbReference>
<dbReference type="OrthoDB" id="4187847at2759"/>
<dbReference type="PANTHER" id="PTHR12145:SF36">
    <property type="entry name" value="MANNAN ENDO-1,6-ALPHA-MANNOSIDASE DCW1"/>
    <property type="match status" value="1"/>
</dbReference>
<evidence type="ECO:0000256" key="7">
    <source>
        <dbReference type="ARBA" id="ARBA00023136"/>
    </source>
</evidence>
<dbReference type="GeneID" id="25409547"/>
<dbReference type="InterPro" id="IPR014480">
    <property type="entry name" value="Mannan-1_6-alpha_mannosidase"/>
</dbReference>